<dbReference type="eggNOG" id="COG2267">
    <property type="taxonomic scope" value="Bacteria"/>
</dbReference>
<dbReference type="Proteomes" id="UP000001096">
    <property type="component" value="Unassembled WGS sequence"/>
</dbReference>
<evidence type="ECO:0000313" key="2">
    <source>
        <dbReference type="EMBL" id="EKS34386.1"/>
    </source>
</evidence>
<comment type="caution">
    <text evidence="2">The sequence shown here is derived from an EMBL/GenBank/DDBJ whole genome shotgun (WGS) entry which is preliminary data.</text>
</comment>
<evidence type="ECO:0000313" key="3">
    <source>
        <dbReference type="Proteomes" id="UP000001096"/>
    </source>
</evidence>
<feature type="domain" description="AB hydrolase-1" evidence="1">
    <location>
        <begin position="32"/>
        <end position="250"/>
    </location>
</feature>
<dbReference type="PANTHER" id="PTHR43689:SF8">
    <property type="entry name" value="ALPHA_BETA-HYDROLASES SUPERFAMILY PROTEIN"/>
    <property type="match status" value="1"/>
</dbReference>
<gene>
    <name evidence="2" type="ORF">HMPREF9695_04296</name>
</gene>
<dbReference type="PATRIC" id="fig|883078.3.peg.4436"/>
<name>K8NYW8_9BRAD</name>
<dbReference type="InterPro" id="IPR029058">
    <property type="entry name" value="AB_hydrolase_fold"/>
</dbReference>
<dbReference type="EMBL" id="AGWX01000005">
    <property type="protein sequence ID" value="EKS34386.1"/>
    <property type="molecule type" value="Genomic_DNA"/>
</dbReference>
<keyword evidence="3" id="KW-1185">Reference proteome</keyword>
<protein>
    <recommendedName>
        <fullName evidence="1">AB hydrolase-1 domain-containing protein</fullName>
    </recommendedName>
</protein>
<dbReference type="Pfam" id="PF12697">
    <property type="entry name" value="Abhydrolase_6"/>
    <property type="match status" value="1"/>
</dbReference>
<dbReference type="PANTHER" id="PTHR43689">
    <property type="entry name" value="HYDROLASE"/>
    <property type="match status" value="1"/>
</dbReference>
<dbReference type="Gene3D" id="3.40.50.1820">
    <property type="entry name" value="alpha/beta hydrolase"/>
    <property type="match status" value="1"/>
</dbReference>
<accession>K8NYW8</accession>
<sequence length="273" mass="29778">MTTLQPSGLLRIGDSDLEYRMIGPAPDKAPTIVMLHEGLGSVGLWGDFPEKLQDATGAGVFVYSRAGYGNSSPAKLPRPLNFMEIEALDVLPKVLDAIGFRRGLLLGHSDGASIATIYAGGIQDHRVRGVILIAPHFMVEEFGLVSIKKTKQNYDTGDLKPKLARWHKDVDNAFNGWADVWLDPKFREWDISESLAYVRVPVEIIQGSDDQYGTLRHIEIAQAECYCPVDVTIIPGAGHSPHRETPEPTLRAAADFANRLLSLHGEGAVGQAA</sequence>
<evidence type="ECO:0000259" key="1">
    <source>
        <dbReference type="Pfam" id="PF12697"/>
    </source>
</evidence>
<dbReference type="RefSeq" id="WP_006022996.1">
    <property type="nucleotide sequence ID" value="NZ_KB375284.1"/>
</dbReference>
<dbReference type="AlphaFoldDB" id="K8NYW8"/>
<proteinExistence type="predicted"/>
<dbReference type="InterPro" id="IPR000073">
    <property type="entry name" value="AB_hydrolase_1"/>
</dbReference>
<reference evidence="2 3" key="1">
    <citation type="submission" date="2012-04" db="EMBL/GenBank/DDBJ databases">
        <title>The Genome Sequence of Afipia broomeae ATCC 49717.</title>
        <authorList>
            <consortium name="The Broad Institute Genome Sequencing Platform"/>
            <person name="Earl A."/>
            <person name="Ward D."/>
            <person name="Feldgarden M."/>
            <person name="Gevers D."/>
            <person name="Huys G."/>
            <person name="Walker B."/>
            <person name="Young S.K."/>
            <person name="Zeng Q."/>
            <person name="Gargeya S."/>
            <person name="Fitzgerald M."/>
            <person name="Haas B."/>
            <person name="Abouelleil A."/>
            <person name="Alvarado L."/>
            <person name="Arachchi H.M."/>
            <person name="Berlin A."/>
            <person name="Chapman S.B."/>
            <person name="Goldberg J."/>
            <person name="Griggs A."/>
            <person name="Gujja S."/>
            <person name="Hansen M."/>
            <person name="Howarth C."/>
            <person name="Imamovic A."/>
            <person name="Larimer J."/>
            <person name="McCowen C."/>
            <person name="Montmayeur A."/>
            <person name="Murphy C."/>
            <person name="Neiman D."/>
            <person name="Pearson M."/>
            <person name="Priest M."/>
            <person name="Roberts A."/>
            <person name="Saif S."/>
            <person name="Shea T."/>
            <person name="Sisk P."/>
            <person name="Sykes S."/>
            <person name="Wortman J."/>
            <person name="Nusbaum C."/>
            <person name="Birren B."/>
        </authorList>
    </citation>
    <scope>NUCLEOTIDE SEQUENCE [LARGE SCALE GENOMIC DNA]</scope>
    <source>
        <strain evidence="2 3">ATCC 49717</strain>
    </source>
</reference>
<dbReference type="HOGENOM" id="CLU_020336_26_0_5"/>
<dbReference type="SUPFAM" id="SSF53474">
    <property type="entry name" value="alpha/beta-Hydrolases"/>
    <property type="match status" value="1"/>
</dbReference>
<organism evidence="2 3">
    <name type="scientific">Afipia broomeae ATCC 49717</name>
    <dbReference type="NCBI Taxonomy" id="883078"/>
    <lineage>
        <taxon>Bacteria</taxon>
        <taxon>Pseudomonadati</taxon>
        <taxon>Pseudomonadota</taxon>
        <taxon>Alphaproteobacteria</taxon>
        <taxon>Hyphomicrobiales</taxon>
        <taxon>Nitrobacteraceae</taxon>
        <taxon>Afipia</taxon>
    </lineage>
</organism>